<evidence type="ECO:0000313" key="4">
    <source>
        <dbReference type="Proteomes" id="UP001209666"/>
    </source>
</evidence>
<sequence length="69" mass="8143">MGGNEETSLYWSCDSIDAMTSNRSYRKAHDFDYCYQEIKNNLGKMYDPIIGQYVLDHWEEIISVIKISR</sequence>
<dbReference type="Gene3D" id="1.10.3210.10">
    <property type="entry name" value="Hypothetical protein af1432"/>
    <property type="match status" value="1"/>
</dbReference>
<proteinExistence type="predicted"/>
<reference evidence="2 4" key="1">
    <citation type="journal article" date="2021" name="ISME Commun">
        <title>Automated analysis of genomic sequences facilitates high-throughput and comprehensive description of bacteria.</title>
        <authorList>
            <person name="Hitch T.C.A."/>
        </authorList>
    </citation>
    <scope>NUCLEOTIDE SEQUENCE [LARGE SCALE GENOMIC DNA]</scope>
    <source>
        <strain evidence="2 4">Sanger_19</strain>
    </source>
</reference>
<evidence type="ECO:0000313" key="2">
    <source>
        <dbReference type="EMBL" id="MCU6717330.1"/>
    </source>
</evidence>
<dbReference type="AlphaFoldDB" id="A0AAW4WI01"/>
<dbReference type="Proteomes" id="UP001209666">
    <property type="component" value="Unassembled WGS sequence"/>
</dbReference>
<accession>A0AAW4WI01</accession>
<comment type="caution">
    <text evidence="1">The sequence shown here is derived from an EMBL/GenBank/DDBJ whole genome shotgun (WGS) entry which is preliminary data.</text>
</comment>
<evidence type="ECO:0000313" key="1">
    <source>
        <dbReference type="EMBL" id="MCC2241928.1"/>
    </source>
</evidence>
<evidence type="ECO:0000313" key="3">
    <source>
        <dbReference type="Proteomes" id="UP001198893"/>
    </source>
</evidence>
<dbReference type="RefSeq" id="WP_022243410.1">
    <property type="nucleotide sequence ID" value="NZ_JAJEQW010000005.1"/>
</dbReference>
<dbReference type="EMBL" id="JAJEQW010000005">
    <property type="protein sequence ID" value="MCC2241928.1"/>
    <property type="molecule type" value="Genomic_DNA"/>
</dbReference>
<reference evidence="2" key="3">
    <citation type="submission" date="2022-09" db="EMBL/GenBank/DDBJ databases">
        <authorList>
            <person name="Hitch T.C.A."/>
        </authorList>
    </citation>
    <scope>NUCLEOTIDE SEQUENCE</scope>
    <source>
        <strain evidence="2">Sanger_19</strain>
    </source>
</reference>
<name>A0AAW4WI01_9FIRM</name>
<dbReference type="Proteomes" id="UP001198893">
    <property type="component" value="Unassembled WGS sequence"/>
</dbReference>
<organism evidence="1 3">
    <name type="scientific">Roseburia amylophila</name>
    <dbReference type="NCBI Taxonomy" id="2981794"/>
    <lineage>
        <taxon>Bacteria</taxon>
        <taxon>Bacillati</taxon>
        <taxon>Bacillota</taxon>
        <taxon>Clostridia</taxon>
        <taxon>Lachnospirales</taxon>
        <taxon>Lachnospiraceae</taxon>
        <taxon>Roseburia</taxon>
    </lineage>
</organism>
<reference evidence="1" key="2">
    <citation type="submission" date="2021-10" db="EMBL/GenBank/DDBJ databases">
        <title>Anaerobic single-cell dispensing facilitates the cultivation of human gut bacteria.</title>
        <authorList>
            <person name="Afrizal A."/>
        </authorList>
    </citation>
    <scope>NUCLEOTIDE SEQUENCE</scope>
    <source>
        <strain evidence="1">CLA-AA-H204</strain>
    </source>
</reference>
<evidence type="ECO:0008006" key="5">
    <source>
        <dbReference type="Google" id="ProtNLM"/>
    </source>
</evidence>
<gene>
    <name evidence="1" type="ORF">LKD47_06390</name>
    <name evidence="2" type="ORF">OCV43_08570</name>
</gene>
<dbReference type="SUPFAM" id="SSF109604">
    <property type="entry name" value="HD-domain/PDEase-like"/>
    <property type="match status" value="1"/>
</dbReference>
<dbReference type="EMBL" id="JAOQKI010000011">
    <property type="protein sequence ID" value="MCU6717330.1"/>
    <property type="molecule type" value="Genomic_DNA"/>
</dbReference>
<protein>
    <recommendedName>
        <fullName evidence="5">HD-GYP domain-containing protein</fullName>
    </recommendedName>
</protein>
<keyword evidence="4" id="KW-1185">Reference proteome</keyword>